<dbReference type="Proteomes" id="UP001078443">
    <property type="component" value="Unassembled WGS sequence"/>
</dbReference>
<dbReference type="NCBIfam" id="TIGR00186">
    <property type="entry name" value="rRNA_methyl_3"/>
    <property type="match status" value="1"/>
</dbReference>
<reference evidence="5" key="1">
    <citation type="submission" date="2022-12" db="EMBL/GenBank/DDBJ databases">
        <authorList>
            <person name="Wang J."/>
        </authorList>
    </citation>
    <scope>NUCLEOTIDE SEQUENCE</scope>
    <source>
        <strain evidence="5">HY-45-18</strain>
    </source>
</reference>
<dbReference type="Gene3D" id="3.30.1330.30">
    <property type="match status" value="1"/>
</dbReference>
<evidence type="ECO:0000259" key="4">
    <source>
        <dbReference type="SMART" id="SM00967"/>
    </source>
</evidence>
<evidence type="ECO:0000256" key="1">
    <source>
        <dbReference type="ARBA" id="ARBA00007228"/>
    </source>
</evidence>
<dbReference type="InterPro" id="IPR029026">
    <property type="entry name" value="tRNA_m1G_MTases_N"/>
</dbReference>
<dbReference type="InterPro" id="IPR013123">
    <property type="entry name" value="SpoU_subst-bd"/>
</dbReference>
<evidence type="ECO:0000256" key="2">
    <source>
        <dbReference type="ARBA" id="ARBA00022603"/>
    </source>
</evidence>
<protein>
    <submittedName>
        <fullName evidence="5">23S rRNA (Guanosine(2251)-2'-O)-methyltransferase RlmB</fullName>
    </submittedName>
</protein>
<sequence>MRRFKEKDNKNKEDYIREDLIEGRNAVIEALKGNRTIEYILVAKGSATGSINKINAIAKEQRVVVKEVDRKKLDGMSVTGAHQGVMAIVTPYSYYDVEEILDYAREREEKPFILILDGIEDPHNLGSIIRTAETCGIHGIIIPKRRNVGITPTVYKTSAGAVEYMRIAKVSNINNAIDKLKENDIWVYGADMTGESYCYQTDFSGAVALVIGSEGHGVSKLTKEKCDILVKIPMVGSINSLNASVAAGVMMYEVLKQRMV</sequence>
<dbReference type="SUPFAM" id="SSF75217">
    <property type="entry name" value="alpha/beta knot"/>
    <property type="match status" value="1"/>
</dbReference>
<proteinExistence type="inferred from homology"/>
<dbReference type="Pfam" id="PF08032">
    <property type="entry name" value="SpoU_sub_bind"/>
    <property type="match status" value="1"/>
</dbReference>
<dbReference type="InterPro" id="IPR029028">
    <property type="entry name" value="Alpha/beta_knot_MTases"/>
</dbReference>
<dbReference type="PANTHER" id="PTHR46429">
    <property type="entry name" value="23S RRNA (GUANOSINE-2'-O-)-METHYLTRANSFERASE RLMB"/>
    <property type="match status" value="1"/>
</dbReference>
<dbReference type="EMBL" id="JAPQER010000001">
    <property type="protein sequence ID" value="MCY6483517.1"/>
    <property type="molecule type" value="Genomic_DNA"/>
</dbReference>
<gene>
    <name evidence="5" type="primary">rlmB</name>
    <name evidence="5" type="ORF">OW763_03980</name>
</gene>
<dbReference type="PANTHER" id="PTHR46429:SF1">
    <property type="entry name" value="23S RRNA (GUANOSINE-2'-O-)-METHYLTRANSFERASE RLMB"/>
    <property type="match status" value="1"/>
</dbReference>
<dbReference type="SMART" id="SM00967">
    <property type="entry name" value="SpoU_sub_bind"/>
    <property type="match status" value="1"/>
</dbReference>
<evidence type="ECO:0000313" key="5">
    <source>
        <dbReference type="EMBL" id="MCY6483517.1"/>
    </source>
</evidence>
<dbReference type="InterPro" id="IPR001537">
    <property type="entry name" value="SpoU_MeTrfase"/>
</dbReference>
<dbReference type="Gene3D" id="3.40.1280.10">
    <property type="match status" value="1"/>
</dbReference>
<keyword evidence="3" id="KW-0808">Transferase</keyword>
<keyword evidence="6" id="KW-1185">Reference proteome</keyword>
<dbReference type="CDD" id="cd18103">
    <property type="entry name" value="SpoU-like_RlmB"/>
    <property type="match status" value="1"/>
</dbReference>
<accession>A0ABT4CYP4</accession>
<dbReference type="InterPro" id="IPR004441">
    <property type="entry name" value="rRNA_MeTrfase_TrmH"/>
</dbReference>
<comment type="similarity">
    <text evidence="1">Belongs to the class IV-like SAM-binding methyltransferase superfamily. RNA methyltransferase TrmH family.</text>
</comment>
<evidence type="ECO:0000313" key="6">
    <source>
        <dbReference type="Proteomes" id="UP001078443"/>
    </source>
</evidence>
<organism evidence="5 6">
    <name type="scientific">Clostridium aestuarii</name>
    <dbReference type="NCBI Taxonomy" id="338193"/>
    <lineage>
        <taxon>Bacteria</taxon>
        <taxon>Bacillati</taxon>
        <taxon>Bacillota</taxon>
        <taxon>Clostridia</taxon>
        <taxon>Eubacteriales</taxon>
        <taxon>Clostridiaceae</taxon>
        <taxon>Clostridium</taxon>
    </lineage>
</organism>
<keyword evidence="2" id="KW-0489">Methyltransferase</keyword>
<comment type="caution">
    <text evidence="5">The sequence shown here is derived from an EMBL/GenBank/DDBJ whole genome shotgun (WGS) entry which is preliminary data.</text>
</comment>
<dbReference type="SUPFAM" id="SSF55315">
    <property type="entry name" value="L30e-like"/>
    <property type="match status" value="1"/>
</dbReference>
<evidence type="ECO:0000256" key="3">
    <source>
        <dbReference type="ARBA" id="ARBA00022679"/>
    </source>
</evidence>
<dbReference type="InterPro" id="IPR029064">
    <property type="entry name" value="Ribosomal_eL30-like_sf"/>
</dbReference>
<name>A0ABT4CYP4_9CLOT</name>
<feature type="domain" description="RNA 2-O ribose methyltransferase substrate binding" evidence="4">
    <location>
        <begin position="20"/>
        <end position="95"/>
    </location>
</feature>
<dbReference type="RefSeq" id="WP_268039761.1">
    <property type="nucleotide sequence ID" value="NZ_JAPQER010000001.1"/>
</dbReference>
<dbReference type="Pfam" id="PF00588">
    <property type="entry name" value="SpoU_methylase"/>
    <property type="match status" value="1"/>
</dbReference>